<accession>A0A8H6Q4R4</accession>
<gene>
    <name evidence="7" type="ORF">CNMCM5793_001902</name>
    <name evidence="8" type="ORF">CNMCM6106_001979</name>
</gene>
<dbReference type="GO" id="GO:0003677">
    <property type="term" value="F:DNA binding"/>
    <property type="evidence" value="ECO:0007669"/>
    <property type="project" value="UniProtKB-KW"/>
</dbReference>
<dbReference type="SMART" id="SM00066">
    <property type="entry name" value="GAL4"/>
    <property type="match status" value="1"/>
</dbReference>
<evidence type="ECO:0000313" key="9">
    <source>
        <dbReference type="Proteomes" id="UP000630445"/>
    </source>
</evidence>
<keyword evidence="9" id="KW-1185">Reference proteome</keyword>
<keyword evidence="1" id="KW-0479">Metal-binding</keyword>
<name>A0A8H6Q4R4_9EURO</name>
<dbReference type="InterPro" id="IPR050797">
    <property type="entry name" value="Carb_Metab_Trans_Reg"/>
</dbReference>
<comment type="caution">
    <text evidence="8">The sequence shown here is derived from an EMBL/GenBank/DDBJ whole genome shotgun (WGS) entry which is preliminary data.</text>
</comment>
<dbReference type="Proteomes" id="UP000630445">
    <property type="component" value="Unassembled WGS sequence"/>
</dbReference>
<dbReference type="CDD" id="cd12148">
    <property type="entry name" value="fungal_TF_MHR"/>
    <property type="match status" value="1"/>
</dbReference>
<dbReference type="OrthoDB" id="2740448at2759"/>
<dbReference type="Pfam" id="PF00172">
    <property type="entry name" value="Zn_clus"/>
    <property type="match status" value="1"/>
</dbReference>
<dbReference type="PANTHER" id="PTHR31668:SF28">
    <property type="entry name" value="ZN(II)2CYS6 TRANSCRIPTION FACTOR (EUROFUNG)"/>
    <property type="match status" value="1"/>
</dbReference>
<dbReference type="Proteomes" id="UP000662466">
    <property type="component" value="Unassembled WGS sequence"/>
</dbReference>
<evidence type="ECO:0000256" key="3">
    <source>
        <dbReference type="ARBA" id="ARBA00023125"/>
    </source>
</evidence>
<protein>
    <recommendedName>
        <fullName evidence="6">Zn(2)-C6 fungal-type domain-containing protein</fullName>
    </recommendedName>
</protein>
<proteinExistence type="predicted"/>
<dbReference type="InterPro" id="IPR036864">
    <property type="entry name" value="Zn2-C6_fun-type_DNA-bd_sf"/>
</dbReference>
<reference evidence="8" key="1">
    <citation type="submission" date="2020-06" db="EMBL/GenBank/DDBJ databases">
        <title>Draft genome sequences of strains closely related to Aspergillus parafelis and Aspergillus hiratsukae.</title>
        <authorList>
            <person name="Dos Santos R.A.C."/>
            <person name="Rivero-Menendez O."/>
            <person name="Steenwyk J.L."/>
            <person name="Mead M.E."/>
            <person name="Goldman G.H."/>
            <person name="Alastruey-Izquierdo A."/>
            <person name="Rokas A."/>
        </authorList>
    </citation>
    <scope>NUCLEOTIDE SEQUENCE</scope>
    <source>
        <strain evidence="7">CNM-CM5793</strain>
        <strain evidence="8">CNM-CM6106</strain>
    </source>
</reference>
<evidence type="ECO:0000256" key="1">
    <source>
        <dbReference type="ARBA" id="ARBA00022723"/>
    </source>
</evidence>
<keyword evidence="2" id="KW-0805">Transcription regulation</keyword>
<evidence type="ECO:0000313" key="8">
    <source>
        <dbReference type="EMBL" id="KAF7166038.1"/>
    </source>
</evidence>
<dbReference type="PANTHER" id="PTHR31668">
    <property type="entry name" value="GLUCOSE TRANSPORT TRANSCRIPTION REGULATOR RGT1-RELATED-RELATED"/>
    <property type="match status" value="1"/>
</dbReference>
<dbReference type="GO" id="GO:0006351">
    <property type="term" value="P:DNA-templated transcription"/>
    <property type="evidence" value="ECO:0007669"/>
    <property type="project" value="InterPro"/>
</dbReference>
<dbReference type="EMBL" id="JACBAF010002152">
    <property type="protein sequence ID" value="KAF7166038.1"/>
    <property type="molecule type" value="Genomic_DNA"/>
</dbReference>
<dbReference type="PROSITE" id="PS50048">
    <property type="entry name" value="ZN2_CY6_FUNGAL_2"/>
    <property type="match status" value="1"/>
</dbReference>
<keyword evidence="4" id="KW-0804">Transcription</keyword>
<dbReference type="Pfam" id="PF04082">
    <property type="entry name" value="Fungal_trans"/>
    <property type="match status" value="1"/>
</dbReference>
<feature type="domain" description="Zn(2)-C6 fungal-type" evidence="6">
    <location>
        <begin position="12"/>
        <end position="41"/>
    </location>
</feature>
<evidence type="ECO:0000313" key="10">
    <source>
        <dbReference type="Proteomes" id="UP000662466"/>
    </source>
</evidence>
<dbReference type="SUPFAM" id="SSF57701">
    <property type="entry name" value="Zn2/Cys6 DNA-binding domain"/>
    <property type="match status" value="1"/>
</dbReference>
<keyword evidence="5" id="KW-0539">Nucleus</keyword>
<keyword evidence="3" id="KW-0238">DNA-binding</keyword>
<dbReference type="SMART" id="SM00906">
    <property type="entry name" value="Fungal_trans"/>
    <property type="match status" value="1"/>
</dbReference>
<dbReference type="InterPro" id="IPR007219">
    <property type="entry name" value="XnlR_reg_dom"/>
</dbReference>
<dbReference type="InterPro" id="IPR001138">
    <property type="entry name" value="Zn2Cys6_DnaBD"/>
</dbReference>
<dbReference type="PROSITE" id="PS00463">
    <property type="entry name" value="ZN2_CY6_FUNGAL_1"/>
    <property type="match status" value="1"/>
</dbReference>
<organism evidence="8 10">
    <name type="scientific">Aspergillus hiratsukae</name>
    <dbReference type="NCBI Taxonomy" id="1194566"/>
    <lineage>
        <taxon>Eukaryota</taxon>
        <taxon>Fungi</taxon>
        <taxon>Dikarya</taxon>
        <taxon>Ascomycota</taxon>
        <taxon>Pezizomycotina</taxon>
        <taxon>Eurotiomycetes</taxon>
        <taxon>Eurotiomycetidae</taxon>
        <taxon>Eurotiales</taxon>
        <taxon>Aspergillaceae</taxon>
        <taxon>Aspergillus</taxon>
        <taxon>Aspergillus subgen. Fumigati</taxon>
    </lineage>
</organism>
<dbReference type="GO" id="GO:0008270">
    <property type="term" value="F:zinc ion binding"/>
    <property type="evidence" value="ECO:0007669"/>
    <property type="project" value="InterPro"/>
</dbReference>
<evidence type="ECO:0000256" key="5">
    <source>
        <dbReference type="ARBA" id="ARBA00023242"/>
    </source>
</evidence>
<sequence length="616" mass="68368">MPASRSNVTKRACDGCKIRKIRCGGGQPCEACTNSRIRCTYIRVQQPRGPQRLRSTTKYLIEQTQRGLDSQNDACASVSVEQAGHQTERVRIPTNILAPPLYIYHVRMYPVWPIVNVESLVSVLQEDAERRDLSTYTLATAVAAATLAQLKLEDLTTGDSPTADAFAAECLHARDSCGYRSKPSLDNIRTSFFLHVYYENQQSGGSESLLYLREAITMAQMMRLHQEASYIGLSSEEQQLRRRILWLLFVTERGVCILHKLPVILRTNISTPGLDVNDEPQVLPAFLKLLNLFRLFEKSKMFDVIECETVGTHNDGSALLEHTSDVQKADLCVTRHWMRLILWKNLSRNRTTSPHSPTSLFSPLFPVMVAKELMAIVTQLPRPAIEAHGLGMELKLYEIASSLADAVMNLAMLPGPPVWDVESRPSQILTRLHAILSTFRGCGNKQLVELLYKKMAEAQSISGVALGASLKPPAESQFQQSSESSTCDAMTENAFLDQSPTESSLITMSGGFNFGPSYTLQEGGVEQTDRSDGCILADDMITAISTSDTSSDVWTTESLVITEDVGEMASLFTSLPSWTTPEEFPAECSRDDILTFETSLPSNEDMTFWHTPIMGT</sequence>
<evidence type="ECO:0000256" key="4">
    <source>
        <dbReference type="ARBA" id="ARBA00023163"/>
    </source>
</evidence>
<dbReference type="EMBL" id="JACBAD010001972">
    <property type="protein sequence ID" value="KAF7125663.1"/>
    <property type="molecule type" value="Genomic_DNA"/>
</dbReference>
<evidence type="ECO:0000259" key="6">
    <source>
        <dbReference type="PROSITE" id="PS50048"/>
    </source>
</evidence>
<dbReference type="Gene3D" id="4.10.240.10">
    <property type="entry name" value="Zn(2)-C6 fungal-type DNA-binding domain"/>
    <property type="match status" value="1"/>
</dbReference>
<dbReference type="GO" id="GO:0000981">
    <property type="term" value="F:DNA-binding transcription factor activity, RNA polymerase II-specific"/>
    <property type="evidence" value="ECO:0007669"/>
    <property type="project" value="InterPro"/>
</dbReference>
<dbReference type="AlphaFoldDB" id="A0A8H6Q4R4"/>
<dbReference type="CDD" id="cd00067">
    <property type="entry name" value="GAL4"/>
    <property type="match status" value="1"/>
</dbReference>
<evidence type="ECO:0000256" key="2">
    <source>
        <dbReference type="ARBA" id="ARBA00023015"/>
    </source>
</evidence>
<evidence type="ECO:0000313" key="7">
    <source>
        <dbReference type="EMBL" id="KAF7125663.1"/>
    </source>
</evidence>